<dbReference type="EMBL" id="CP022572">
    <property type="protein sequence ID" value="AZU61723.1"/>
    <property type="molecule type" value="Genomic_DNA"/>
</dbReference>
<accession>A0A3Q9QVW6</accession>
<dbReference type="STRING" id="1193713.GCA_001636315_04579"/>
<dbReference type="KEGG" id="nmk:CHR53_10780"/>
<dbReference type="RefSeq" id="WP_127486483.1">
    <property type="nucleotide sequence ID" value="NZ_CP022572.1"/>
</dbReference>
<reference evidence="1 2" key="1">
    <citation type="submission" date="2017-07" db="EMBL/GenBank/DDBJ databases">
        <title>The complete genome sequence of Bacillus mesonae strain H20-5, an efficient strain improving plant abiotic stress resistance.</title>
        <authorList>
            <person name="Kim S.Y."/>
            <person name="Song H."/>
            <person name="Sang M.K."/>
            <person name="Weon H.-Y."/>
            <person name="Song J."/>
        </authorList>
    </citation>
    <scope>NUCLEOTIDE SEQUENCE [LARGE SCALE GENOMIC DNA]</scope>
    <source>
        <strain evidence="1 2">H20-5</strain>
    </source>
</reference>
<proteinExistence type="predicted"/>
<keyword evidence="2" id="KW-1185">Reference proteome</keyword>
<evidence type="ECO:0000313" key="1">
    <source>
        <dbReference type="EMBL" id="AZU61723.1"/>
    </source>
</evidence>
<gene>
    <name evidence="1" type="ORF">CHR53_10780</name>
</gene>
<sequence>MKKLPFFVFLLLSTSYPLNLNAEMPRLSPECLEKIKTRNEQFNRIIMKDIIRDLELDIDETNYFKVTERELEAAHLIYGGKENDDYYESLHKQFMVASRGKPTLLMGAGEAYFLFKRPDHTNVALHLKLSNSKWEVDDTKENKGTSIRFKLLKCEKDYLQKKTEYYKVD</sequence>
<organism evidence="1 2">
    <name type="scientific">Neobacillus mesonae</name>
    <dbReference type="NCBI Taxonomy" id="1193713"/>
    <lineage>
        <taxon>Bacteria</taxon>
        <taxon>Bacillati</taxon>
        <taxon>Bacillota</taxon>
        <taxon>Bacilli</taxon>
        <taxon>Bacillales</taxon>
        <taxon>Bacillaceae</taxon>
        <taxon>Neobacillus</taxon>
    </lineage>
</organism>
<dbReference type="Proteomes" id="UP000282892">
    <property type="component" value="Chromosome"/>
</dbReference>
<evidence type="ECO:0000313" key="2">
    <source>
        <dbReference type="Proteomes" id="UP000282892"/>
    </source>
</evidence>
<dbReference type="OrthoDB" id="2877989at2"/>
<dbReference type="AlphaFoldDB" id="A0A3Q9QVW6"/>
<protein>
    <submittedName>
        <fullName evidence="1">Uncharacterized protein</fullName>
    </submittedName>
</protein>
<name>A0A3Q9QVW6_9BACI</name>